<dbReference type="WBParaSite" id="GPLIN_000269400">
    <property type="protein sequence ID" value="GPLIN_000269400"/>
    <property type="gene ID" value="GPLIN_000269400"/>
</dbReference>
<evidence type="ECO:0000313" key="4">
    <source>
        <dbReference type="Proteomes" id="UP000050741"/>
    </source>
</evidence>
<feature type="region of interest" description="Disordered" evidence="3">
    <location>
        <begin position="225"/>
        <end position="256"/>
    </location>
</feature>
<proteinExistence type="predicted"/>
<dbReference type="PANTHER" id="PTHR21551:SF0">
    <property type="entry name" value="PROTEIN ASSOCIATED WITH TOPO II RELATED-1, ISOFORM A"/>
    <property type="match status" value="1"/>
</dbReference>
<accession>A0A183BQ08</accession>
<dbReference type="GO" id="GO:0033962">
    <property type="term" value="P:P-body assembly"/>
    <property type="evidence" value="ECO:0007669"/>
    <property type="project" value="TreeGrafter"/>
</dbReference>
<keyword evidence="4" id="KW-1185">Reference proteome</keyword>
<dbReference type="GO" id="GO:0000290">
    <property type="term" value="P:deadenylation-dependent decapping of nuclear-transcribed mRNA"/>
    <property type="evidence" value="ECO:0007669"/>
    <property type="project" value="InterPro"/>
</dbReference>
<reference evidence="5" key="2">
    <citation type="submission" date="2016-06" db="UniProtKB">
        <authorList>
            <consortium name="WormBaseParasite"/>
        </authorList>
    </citation>
    <scope>IDENTIFICATION</scope>
</reference>
<reference evidence="4" key="1">
    <citation type="submission" date="2014-05" db="EMBL/GenBank/DDBJ databases">
        <title>The genome and life-stage specific transcriptomes of Globodera pallida elucidate key aspects of plant parasitism by a cyst nematode.</title>
        <authorList>
            <person name="Cotton J.A."/>
            <person name="Lilley C.J."/>
            <person name="Jones L.M."/>
            <person name="Kikuchi T."/>
            <person name="Reid A.J."/>
            <person name="Thorpe P."/>
            <person name="Tsai I.J."/>
            <person name="Beasley H."/>
            <person name="Blok V."/>
            <person name="Cock P.J.A."/>
            <person name="Van den Akker S.E."/>
            <person name="Holroyd N."/>
            <person name="Hunt M."/>
            <person name="Mantelin S."/>
            <person name="Naghra H."/>
            <person name="Pain A."/>
            <person name="Palomares-Rius J.E."/>
            <person name="Zarowiecki M."/>
            <person name="Berriman M."/>
            <person name="Jones J.T."/>
            <person name="Urwin P.E."/>
        </authorList>
    </citation>
    <scope>NUCLEOTIDE SEQUENCE [LARGE SCALE GENOMIC DNA]</scope>
    <source>
        <strain evidence="4">Lindley</strain>
    </source>
</reference>
<evidence type="ECO:0000313" key="5">
    <source>
        <dbReference type="WBParaSite" id="GPLIN_000269400"/>
    </source>
</evidence>
<protein>
    <submittedName>
        <fullName evidence="5">PAT1 domain-containing protein</fullName>
    </submittedName>
</protein>
<organism evidence="4 5">
    <name type="scientific">Globodera pallida</name>
    <name type="common">Potato cyst nematode worm</name>
    <name type="synonym">Heterodera pallida</name>
    <dbReference type="NCBI Taxonomy" id="36090"/>
    <lineage>
        <taxon>Eukaryota</taxon>
        <taxon>Metazoa</taxon>
        <taxon>Ecdysozoa</taxon>
        <taxon>Nematoda</taxon>
        <taxon>Chromadorea</taxon>
        <taxon>Rhabditida</taxon>
        <taxon>Tylenchina</taxon>
        <taxon>Tylenchomorpha</taxon>
        <taxon>Tylenchoidea</taxon>
        <taxon>Heteroderidae</taxon>
        <taxon>Heteroderinae</taxon>
        <taxon>Globodera</taxon>
    </lineage>
</organism>
<evidence type="ECO:0000256" key="3">
    <source>
        <dbReference type="SAM" id="MobiDB-lite"/>
    </source>
</evidence>
<dbReference type="PANTHER" id="PTHR21551">
    <property type="entry name" value="TOPOISOMERASE II-ASSOCIATED PROTEIN PAT1"/>
    <property type="match status" value="1"/>
</dbReference>
<evidence type="ECO:0000256" key="1">
    <source>
        <dbReference type="ARBA" id="ARBA00004201"/>
    </source>
</evidence>
<sequence length="834" mass="92658">MDGLLPFFQESTTSPDLQVLGFAVGAESENGKSIPDEELYDAVNDETFGADITSIATNADDLEEFSTRTANLALFDESCSIQLPDPSQIPIPPSFSDLESDKLNANGTAQSVSSSSIWGSGSFNGIHSLAKNYAGTLRTECQNVFREAQKKQLQQMLDAGFSSINQQFVDGSSRSASANPPSVANIFIEQQQLRLPKMPVSTASNQGGTFSVEELERRMLMEVSANTQVQKQQRDSPVSAERTSIPTEGSFCIPPDQSKVQQNVVSSMRASQKSVPGGVPSMSASPMHLPNPQQLMQLNQLMQHYQMALAAAAANGYPPPPLPPLPFFPHPSTMPPIAAVTPQTPISQCQDGRASSASFISHIPSSRTPVPFPMQSTAAYLNQHPHPSTAETMPQLSMVPSSLHPRTERSRRQRLSGLPSEKTISDFALDPYAGFMSTKEREWLIKIHIIQCLGSGDPVEDDYYYTMWKQQNVLQKAPEPWKNREKPKYYKFEATFPSTGYIAPSFLGSLGKPIHSTTSQPRQIIEVNSDNTEDGSVKNRQKRLRAVLMKIENGALALLDCRSIQRKLRFFEETCITQFLDKNEITGRTSRFADNLAQVDASLFSVDSLPTVMLIQKGRFVLYDWLKFWREEKDVENVLSHTRRIFSSMPKFARKMPEIALKQFASVVCQNFADFSLNELVELLQHTAKWELPLICESKLVQLTLLSLVLALIDQSEWNVRLNALRGTGAAKLLDSMPVSELRLDSATDGELFKSTQWAQLRQWLIREQSQAGGVPPLSLNHPSKKNTGYLILTISAFLGYEFTSFLTKKRVTAEKLEMKPYAVQEALARSGVL</sequence>
<comment type="subcellular location">
    <subcellularLocation>
        <location evidence="1">Cytoplasm</location>
        <location evidence="1">P-body</location>
    </subcellularLocation>
</comment>
<dbReference type="AlphaFoldDB" id="A0A183BQ08"/>
<dbReference type="GO" id="GO:0003723">
    <property type="term" value="F:RNA binding"/>
    <property type="evidence" value="ECO:0007669"/>
    <property type="project" value="TreeGrafter"/>
</dbReference>
<dbReference type="Proteomes" id="UP000050741">
    <property type="component" value="Unassembled WGS sequence"/>
</dbReference>
<dbReference type="GO" id="GO:0000932">
    <property type="term" value="C:P-body"/>
    <property type="evidence" value="ECO:0007669"/>
    <property type="project" value="UniProtKB-SubCell"/>
</dbReference>
<dbReference type="InterPro" id="IPR039900">
    <property type="entry name" value="Pat1-like"/>
</dbReference>
<name>A0A183BQ08_GLOPA</name>
<keyword evidence="2" id="KW-0963">Cytoplasm</keyword>
<evidence type="ECO:0000256" key="2">
    <source>
        <dbReference type="ARBA" id="ARBA00022490"/>
    </source>
</evidence>